<proteinExistence type="predicted"/>
<evidence type="ECO:0000313" key="3">
    <source>
        <dbReference type="Proteomes" id="UP000631114"/>
    </source>
</evidence>
<dbReference type="OrthoDB" id="185373at2759"/>
<keyword evidence="3" id="KW-1185">Reference proteome</keyword>
<accession>A0A835LUK7</accession>
<name>A0A835LUK7_9MAGN</name>
<dbReference type="InterPro" id="IPR032867">
    <property type="entry name" value="DYW_dom"/>
</dbReference>
<dbReference type="EMBL" id="JADFTS010000004">
    <property type="protein sequence ID" value="KAF9608050.1"/>
    <property type="molecule type" value="Genomic_DNA"/>
</dbReference>
<dbReference type="Pfam" id="PF14432">
    <property type="entry name" value="DYW_deaminase"/>
    <property type="match status" value="1"/>
</dbReference>
<gene>
    <name evidence="2" type="ORF">IFM89_005200</name>
</gene>
<feature type="domain" description="DYW" evidence="1">
    <location>
        <begin position="52"/>
        <end position="95"/>
    </location>
</feature>
<evidence type="ECO:0000313" key="2">
    <source>
        <dbReference type="EMBL" id="KAF9608050.1"/>
    </source>
</evidence>
<organism evidence="2 3">
    <name type="scientific">Coptis chinensis</name>
    <dbReference type="NCBI Taxonomy" id="261450"/>
    <lineage>
        <taxon>Eukaryota</taxon>
        <taxon>Viridiplantae</taxon>
        <taxon>Streptophyta</taxon>
        <taxon>Embryophyta</taxon>
        <taxon>Tracheophyta</taxon>
        <taxon>Spermatophyta</taxon>
        <taxon>Magnoliopsida</taxon>
        <taxon>Ranunculales</taxon>
        <taxon>Ranunculaceae</taxon>
        <taxon>Coptidoideae</taxon>
        <taxon>Coptis</taxon>
    </lineage>
</organism>
<dbReference type="AlphaFoldDB" id="A0A835LUK7"/>
<evidence type="ECO:0000259" key="1">
    <source>
        <dbReference type="Pfam" id="PF14432"/>
    </source>
</evidence>
<reference evidence="2 3" key="1">
    <citation type="submission" date="2020-10" db="EMBL/GenBank/DDBJ databases">
        <title>The Coptis chinensis genome and diversification of protoberbering-type alkaloids.</title>
        <authorList>
            <person name="Wang B."/>
            <person name="Shu S."/>
            <person name="Song C."/>
            <person name="Liu Y."/>
        </authorList>
    </citation>
    <scope>NUCLEOTIDE SEQUENCE [LARGE SCALE GENOMIC DNA]</scope>
    <source>
        <strain evidence="2">HL-2020</strain>
        <tissue evidence="2">Leaf</tissue>
    </source>
</reference>
<dbReference type="Proteomes" id="UP000631114">
    <property type="component" value="Unassembled WGS sequence"/>
</dbReference>
<protein>
    <recommendedName>
        <fullName evidence="1">DYW domain-containing protein</fullName>
    </recommendedName>
</protein>
<dbReference type="GO" id="GO:0008270">
    <property type="term" value="F:zinc ion binding"/>
    <property type="evidence" value="ECO:0007669"/>
    <property type="project" value="InterPro"/>
</dbReference>
<sequence>MKDNKVVKSPGYSWIEIKSVVHEFRSGDRLHPELALIHQKLNELEKSMKLAGYKPDLDFVLHDVREEQKDMLLMRHSEKLVVAFGLISSLQGLEFECLRILESAGTATMP</sequence>
<comment type="caution">
    <text evidence="2">The sequence shown here is derived from an EMBL/GenBank/DDBJ whole genome shotgun (WGS) entry which is preliminary data.</text>
</comment>